<gene>
    <name evidence="1" type="ORF">Aph01nite_38940</name>
</gene>
<dbReference type="Proteomes" id="UP000640052">
    <property type="component" value="Unassembled WGS sequence"/>
</dbReference>
<organism evidence="1 2">
    <name type="scientific">Acrocarpospora phusangensis</name>
    <dbReference type="NCBI Taxonomy" id="1070424"/>
    <lineage>
        <taxon>Bacteria</taxon>
        <taxon>Bacillati</taxon>
        <taxon>Actinomycetota</taxon>
        <taxon>Actinomycetes</taxon>
        <taxon>Streptosporangiales</taxon>
        <taxon>Streptosporangiaceae</taxon>
        <taxon>Acrocarpospora</taxon>
    </lineage>
</organism>
<name>A0A919QD90_9ACTN</name>
<sequence>MGEPGEEPDEQQIPYAGLREHPAVRFNFHFRDLPPQGIVPCGPGWSATGLPGVSGVF</sequence>
<accession>A0A919QD90</accession>
<protein>
    <submittedName>
        <fullName evidence="1">Uncharacterized protein</fullName>
    </submittedName>
</protein>
<dbReference type="AlphaFoldDB" id="A0A919QD90"/>
<comment type="caution">
    <text evidence="1">The sequence shown here is derived from an EMBL/GenBank/DDBJ whole genome shotgun (WGS) entry which is preliminary data.</text>
</comment>
<keyword evidence="2" id="KW-1185">Reference proteome</keyword>
<evidence type="ECO:0000313" key="2">
    <source>
        <dbReference type="Proteomes" id="UP000640052"/>
    </source>
</evidence>
<evidence type="ECO:0000313" key="1">
    <source>
        <dbReference type="EMBL" id="GIH25584.1"/>
    </source>
</evidence>
<proteinExistence type="predicted"/>
<dbReference type="EMBL" id="BOOA01000030">
    <property type="protein sequence ID" value="GIH25584.1"/>
    <property type="molecule type" value="Genomic_DNA"/>
</dbReference>
<reference evidence="1" key="1">
    <citation type="submission" date="2021-01" db="EMBL/GenBank/DDBJ databases">
        <title>Whole genome shotgun sequence of Acrocarpospora phusangensis NBRC 108782.</title>
        <authorList>
            <person name="Komaki H."/>
            <person name="Tamura T."/>
        </authorList>
    </citation>
    <scope>NUCLEOTIDE SEQUENCE</scope>
    <source>
        <strain evidence="1">NBRC 108782</strain>
    </source>
</reference>